<dbReference type="EMBL" id="JABEZZ010000011">
    <property type="protein sequence ID" value="MBA0599714.1"/>
    <property type="molecule type" value="Genomic_DNA"/>
</dbReference>
<gene>
    <name evidence="1" type="ORF">Gorai_005921</name>
</gene>
<feature type="non-terminal residue" evidence="1">
    <location>
        <position position="1"/>
    </location>
</feature>
<organism evidence="1 2">
    <name type="scientific">Gossypium raimondii</name>
    <name type="common">Peruvian cotton</name>
    <name type="synonym">Gossypium klotzschianum subsp. raimondii</name>
    <dbReference type="NCBI Taxonomy" id="29730"/>
    <lineage>
        <taxon>Eukaryota</taxon>
        <taxon>Viridiplantae</taxon>
        <taxon>Streptophyta</taxon>
        <taxon>Embryophyta</taxon>
        <taxon>Tracheophyta</taxon>
        <taxon>Spermatophyta</taxon>
        <taxon>Magnoliopsida</taxon>
        <taxon>eudicotyledons</taxon>
        <taxon>Gunneridae</taxon>
        <taxon>Pentapetalae</taxon>
        <taxon>rosids</taxon>
        <taxon>malvids</taxon>
        <taxon>Malvales</taxon>
        <taxon>Malvaceae</taxon>
        <taxon>Malvoideae</taxon>
        <taxon>Gossypium</taxon>
    </lineage>
</organism>
<accession>A0A7J8QDS9</accession>
<sequence>QRQAGFDFGLLQIVSKLKLLRDLRKLLEAFPFLHLSAVLLLLRLHGWLI</sequence>
<protein>
    <submittedName>
        <fullName evidence="1">Uncharacterized protein</fullName>
    </submittedName>
</protein>
<dbReference type="AlphaFoldDB" id="A0A7J8QDS9"/>
<dbReference type="Proteomes" id="UP000593578">
    <property type="component" value="Unassembled WGS sequence"/>
</dbReference>
<name>A0A7J8QDS9_GOSRA</name>
<evidence type="ECO:0000313" key="1">
    <source>
        <dbReference type="EMBL" id="MBA0599714.1"/>
    </source>
</evidence>
<comment type="caution">
    <text evidence="1">The sequence shown here is derived from an EMBL/GenBank/DDBJ whole genome shotgun (WGS) entry which is preliminary data.</text>
</comment>
<reference evidence="1 2" key="1">
    <citation type="journal article" date="2019" name="Genome Biol. Evol.">
        <title>Insights into the evolution of the New World diploid cottons (Gossypium, subgenus Houzingenia) based on genome sequencing.</title>
        <authorList>
            <person name="Grover C.E."/>
            <person name="Arick M.A. 2nd"/>
            <person name="Thrash A."/>
            <person name="Conover J.L."/>
            <person name="Sanders W.S."/>
            <person name="Peterson D.G."/>
            <person name="Frelichowski J.E."/>
            <person name="Scheffler J.A."/>
            <person name="Scheffler B.E."/>
            <person name="Wendel J.F."/>
        </authorList>
    </citation>
    <scope>NUCLEOTIDE SEQUENCE [LARGE SCALE GENOMIC DNA]</scope>
    <source>
        <strain evidence="1">8</strain>
        <tissue evidence="1">Leaf</tissue>
    </source>
</reference>
<evidence type="ECO:0000313" key="2">
    <source>
        <dbReference type="Proteomes" id="UP000593578"/>
    </source>
</evidence>
<proteinExistence type="predicted"/>